<dbReference type="CDD" id="cd01823">
    <property type="entry name" value="SEST_like"/>
    <property type="match status" value="1"/>
</dbReference>
<keyword evidence="2" id="KW-0472">Membrane</keyword>
<dbReference type="SUPFAM" id="SSF52266">
    <property type="entry name" value="SGNH hydrolase"/>
    <property type="match status" value="1"/>
</dbReference>
<reference evidence="5" key="1">
    <citation type="journal article" date="2019" name="Int. J. Syst. Evol. Microbiol.">
        <title>The Global Catalogue of Microorganisms (GCM) 10K type strain sequencing project: providing services to taxonomists for standard genome sequencing and annotation.</title>
        <authorList>
            <consortium name="The Broad Institute Genomics Platform"/>
            <consortium name="The Broad Institute Genome Sequencing Center for Infectious Disease"/>
            <person name="Wu L."/>
            <person name="Ma J."/>
        </authorList>
    </citation>
    <scope>NUCLEOTIDE SEQUENCE [LARGE SCALE GENOMIC DNA]</scope>
    <source>
        <strain evidence="5">CCUG 54522</strain>
    </source>
</reference>
<feature type="transmembrane region" description="Helical" evidence="2">
    <location>
        <begin position="20"/>
        <end position="41"/>
    </location>
</feature>
<feature type="compositionally biased region" description="Low complexity" evidence="1">
    <location>
        <begin position="80"/>
        <end position="98"/>
    </location>
</feature>
<dbReference type="Pfam" id="PF13472">
    <property type="entry name" value="Lipase_GDSL_2"/>
    <property type="match status" value="1"/>
</dbReference>
<dbReference type="InterPro" id="IPR037460">
    <property type="entry name" value="SEST-like"/>
</dbReference>
<dbReference type="InterPro" id="IPR013830">
    <property type="entry name" value="SGNH_hydro"/>
</dbReference>
<dbReference type="EMBL" id="JBHSRJ010000004">
    <property type="protein sequence ID" value="MFC6043762.1"/>
    <property type="molecule type" value="Genomic_DNA"/>
</dbReference>
<evidence type="ECO:0000313" key="5">
    <source>
        <dbReference type="Proteomes" id="UP001596135"/>
    </source>
</evidence>
<dbReference type="InterPro" id="IPR036514">
    <property type="entry name" value="SGNH_hydro_sf"/>
</dbReference>
<dbReference type="Proteomes" id="UP001596135">
    <property type="component" value="Unassembled WGS sequence"/>
</dbReference>
<comment type="caution">
    <text evidence="4">The sequence shown here is derived from an EMBL/GenBank/DDBJ whole genome shotgun (WGS) entry which is preliminary data.</text>
</comment>
<evidence type="ECO:0000256" key="1">
    <source>
        <dbReference type="SAM" id="MobiDB-lite"/>
    </source>
</evidence>
<keyword evidence="2" id="KW-1133">Transmembrane helix</keyword>
<gene>
    <name evidence="4" type="ORF">ACFPYL_11780</name>
</gene>
<protein>
    <submittedName>
        <fullName evidence="4">SGNH/GDSL hydrolase family protein</fullName>
        <ecNumber evidence="4">3.1.-.-</ecNumber>
    </submittedName>
</protein>
<keyword evidence="2" id="KW-0812">Transmembrane</keyword>
<evidence type="ECO:0000313" key="4">
    <source>
        <dbReference type="EMBL" id="MFC6043762.1"/>
    </source>
</evidence>
<dbReference type="Gene3D" id="3.40.50.1110">
    <property type="entry name" value="SGNH hydrolase"/>
    <property type="match status" value="1"/>
</dbReference>
<keyword evidence="4" id="KW-0378">Hydrolase</keyword>
<keyword evidence="5" id="KW-1185">Reference proteome</keyword>
<organism evidence="4 5">
    <name type="scientific">Nocardioides hankookensis</name>
    <dbReference type="NCBI Taxonomy" id="443157"/>
    <lineage>
        <taxon>Bacteria</taxon>
        <taxon>Bacillati</taxon>
        <taxon>Actinomycetota</taxon>
        <taxon>Actinomycetes</taxon>
        <taxon>Propionibacteriales</taxon>
        <taxon>Nocardioidaceae</taxon>
        <taxon>Nocardioides</taxon>
    </lineage>
</organism>
<proteinExistence type="predicted"/>
<dbReference type="PANTHER" id="PTHR37981:SF1">
    <property type="entry name" value="SGNH HYDROLASE-TYPE ESTERASE DOMAIN-CONTAINING PROTEIN"/>
    <property type="match status" value="1"/>
</dbReference>
<dbReference type="EC" id="3.1.-.-" evidence="4"/>
<dbReference type="GO" id="GO:0016787">
    <property type="term" value="F:hydrolase activity"/>
    <property type="evidence" value="ECO:0007669"/>
    <property type="project" value="UniProtKB-KW"/>
</dbReference>
<evidence type="ECO:0000256" key="2">
    <source>
        <dbReference type="SAM" id="Phobius"/>
    </source>
</evidence>
<dbReference type="PANTHER" id="PTHR37981">
    <property type="entry name" value="LIPASE 2"/>
    <property type="match status" value="1"/>
</dbReference>
<feature type="region of interest" description="Disordered" evidence="1">
    <location>
        <begin position="63"/>
        <end position="107"/>
    </location>
</feature>
<feature type="compositionally biased region" description="Polar residues" evidence="1">
    <location>
        <begin position="66"/>
        <end position="75"/>
    </location>
</feature>
<feature type="domain" description="SGNH hydrolase-type esterase" evidence="3">
    <location>
        <begin position="113"/>
        <end position="356"/>
    </location>
</feature>
<dbReference type="RefSeq" id="WP_379154091.1">
    <property type="nucleotide sequence ID" value="NZ_JBHSRJ010000004.1"/>
</dbReference>
<name>A0ABW1LKU9_9ACTN</name>
<accession>A0ABW1LKU9</accession>
<sequence>MHMRQRAGRGDDGQGTVEYVGLGVVVTALIGTLLAIGPGVMDRAHGAVDAVYCSLATGAHCGDQASAKTPASSDDPTGGSPTSPDAAPSATTSTYAPDPLTPRGIAESGDYVALGDSYSSGEGADDYQPGTDVDTNRCHRSANAYGQQVYNGGNFAGGFSFGACSGGVVEDYFGPNQTNAGERPQRDLITKDTSLITISMGGNDFGFADVLSHCMFHGCANDKYLAELRQRIAVEAGQLVDMYRDMRERAGPDARVIVVGYPHLFDVNGNHGLSLSSPITAAERRFLNNMSDMANQAIRDSIATADSGIEFVDIRNAYAGHEIGSDAPWIHDLSLHWDWGNTGPNPSSFHPTQAGQGAIRDAVNQQIDEGP</sequence>
<evidence type="ECO:0000259" key="3">
    <source>
        <dbReference type="Pfam" id="PF13472"/>
    </source>
</evidence>